<name>A1S668_SHEAM</name>
<evidence type="ECO:0000256" key="1">
    <source>
        <dbReference type="ARBA" id="ARBA00012528"/>
    </source>
</evidence>
<dbReference type="HOGENOM" id="CLU_000445_11_1_6"/>
<keyword evidence="3" id="KW-1133">Transmembrane helix</keyword>
<dbReference type="EC" id="2.7.7.65" evidence="1"/>
<dbReference type="AlphaFoldDB" id="A1S668"/>
<dbReference type="GO" id="GO:0005886">
    <property type="term" value="C:plasma membrane"/>
    <property type="evidence" value="ECO:0007669"/>
    <property type="project" value="TreeGrafter"/>
</dbReference>
<evidence type="ECO:0000256" key="2">
    <source>
        <dbReference type="ARBA" id="ARBA00034247"/>
    </source>
</evidence>
<dbReference type="Pfam" id="PF00990">
    <property type="entry name" value="GGDEF"/>
    <property type="match status" value="1"/>
</dbReference>
<dbReference type="InterPro" id="IPR029787">
    <property type="entry name" value="Nucleotide_cyclase"/>
</dbReference>
<dbReference type="InterPro" id="IPR043128">
    <property type="entry name" value="Rev_trsase/Diguanyl_cyclase"/>
</dbReference>
<feature type="transmembrane region" description="Helical" evidence="3">
    <location>
        <begin position="67"/>
        <end position="100"/>
    </location>
</feature>
<dbReference type="EMBL" id="CP000507">
    <property type="protein sequence ID" value="ABL99874.1"/>
    <property type="molecule type" value="Genomic_DNA"/>
</dbReference>
<keyword evidence="3" id="KW-0472">Membrane</keyword>
<dbReference type="CDD" id="cd01949">
    <property type="entry name" value="GGDEF"/>
    <property type="match status" value="1"/>
</dbReference>
<dbReference type="OrthoDB" id="9812260at2"/>
<evidence type="ECO:0000256" key="3">
    <source>
        <dbReference type="SAM" id="Phobius"/>
    </source>
</evidence>
<dbReference type="PROSITE" id="PS50887">
    <property type="entry name" value="GGDEF"/>
    <property type="match status" value="1"/>
</dbReference>
<organism evidence="5 6">
    <name type="scientific">Shewanella amazonensis (strain ATCC BAA-1098 / SB2B)</name>
    <dbReference type="NCBI Taxonomy" id="326297"/>
    <lineage>
        <taxon>Bacteria</taxon>
        <taxon>Pseudomonadati</taxon>
        <taxon>Pseudomonadota</taxon>
        <taxon>Gammaproteobacteria</taxon>
        <taxon>Alteromonadales</taxon>
        <taxon>Shewanellaceae</taxon>
        <taxon>Shewanella</taxon>
    </lineage>
</organism>
<dbReference type="GO" id="GO:1902201">
    <property type="term" value="P:negative regulation of bacterial-type flagellum-dependent cell motility"/>
    <property type="evidence" value="ECO:0007669"/>
    <property type="project" value="TreeGrafter"/>
</dbReference>
<dbReference type="InterPro" id="IPR050469">
    <property type="entry name" value="Diguanylate_Cyclase"/>
</dbReference>
<dbReference type="KEGG" id="saz:Sama_1668"/>
<accession>A1S668</accession>
<dbReference type="GO" id="GO:0052621">
    <property type="term" value="F:diguanylate cyclase activity"/>
    <property type="evidence" value="ECO:0007669"/>
    <property type="project" value="UniProtKB-EC"/>
</dbReference>
<protein>
    <recommendedName>
        <fullName evidence="1">diguanylate cyclase</fullName>
        <ecNumber evidence="1">2.7.7.65</ecNumber>
    </recommendedName>
</protein>
<evidence type="ECO:0000313" key="6">
    <source>
        <dbReference type="Proteomes" id="UP000009175"/>
    </source>
</evidence>
<keyword evidence="6" id="KW-1185">Reference proteome</keyword>
<dbReference type="STRING" id="326297.Sama_1668"/>
<keyword evidence="3" id="KW-0812">Transmembrane</keyword>
<sequence length="356" mass="38879">MQLVWQVPKRAALLFHLVAMATLVLYCAYRVSLGHWPMVFIYGLSLIPLTLSFVKELRGQASPVNRMVTLLLVSIGIAATCLEIGYAGMIFIFPAIFIYFFLFNIRAALMLSSAFTALCLICGAQVEANDVIARFAVASVNCIIFGAVFAFILAKQHDSLVQIAQRDPLTGLFNRSKLELDLAALAPATQAILMLLDVDHFKRINDVHGHQMGDKVLTSLGKLLDALLPDVATAYRFGGEEFLVLFNLTEPSAFNETALNLAKTTAGRFQAALRCVDVVPGSTITCSIGIAQRIAGEHIPPWFDRADAALYRAKRSGRDQVCVFEETFDAEDIPIKDTVTDSDTAIDALDTGLGNK</sequence>
<feature type="transmembrane region" description="Helical" evidence="3">
    <location>
        <begin position="107"/>
        <end position="126"/>
    </location>
</feature>
<dbReference type="PANTHER" id="PTHR45138">
    <property type="entry name" value="REGULATORY COMPONENTS OF SENSORY TRANSDUCTION SYSTEM"/>
    <property type="match status" value="1"/>
</dbReference>
<dbReference type="NCBIfam" id="TIGR00254">
    <property type="entry name" value="GGDEF"/>
    <property type="match status" value="1"/>
</dbReference>
<dbReference type="eggNOG" id="COG3706">
    <property type="taxonomic scope" value="Bacteria"/>
</dbReference>
<feature type="domain" description="GGDEF" evidence="4">
    <location>
        <begin position="189"/>
        <end position="326"/>
    </location>
</feature>
<dbReference type="PANTHER" id="PTHR45138:SF9">
    <property type="entry name" value="DIGUANYLATE CYCLASE DGCM-RELATED"/>
    <property type="match status" value="1"/>
</dbReference>
<comment type="catalytic activity">
    <reaction evidence="2">
        <text>2 GTP = 3',3'-c-di-GMP + 2 diphosphate</text>
        <dbReference type="Rhea" id="RHEA:24898"/>
        <dbReference type="ChEBI" id="CHEBI:33019"/>
        <dbReference type="ChEBI" id="CHEBI:37565"/>
        <dbReference type="ChEBI" id="CHEBI:58805"/>
        <dbReference type="EC" id="2.7.7.65"/>
    </reaction>
</comment>
<proteinExistence type="predicted"/>
<feature type="transmembrane region" description="Helical" evidence="3">
    <location>
        <begin position="36"/>
        <end position="55"/>
    </location>
</feature>
<feature type="transmembrane region" description="Helical" evidence="3">
    <location>
        <begin position="12"/>
        <end position="29"/>
    </location>
</feature>
<dbReference type="Proteomes" id="UP000009175">
    <property type="component" value="Chromosome"/>
</dbReference>
<dbReference type="SUPFAM" id="SSF55073">
    <property type="entry name" value="Nucleotide cyclase"/>
    <property type="match status" value="1"/>
</dbReference>
<dbReference type="InterPro" id="IPR000160">
    <property type="entry name" value="GGDEF_dom"/>
</dbReference>
<gene>
    <name evidence="5" type="ordered locus">Sama_1668</name>
</gene>
<dbReference type="RefSeq" id="WP_011759782.1">
    <property type="nucleotide sequence ID" value="NC_008700.1"/>
</dbReference>
<evidence type="ECO:0000259" key="4">
    <source>
        <dbReference type="PROSITE" id="PS50887"/>
    </source>
</evidence>
<reference evidence="5 6" key="1">
    <citation type="submission" date="2006-12" db="EMBL/GenBank/DDBJ databases">
        <title>Complete sequence of Shewanella amazonensis SB2B.</title>
        <authorList>
            <consortium name="US DOE Joint Genome Institute"/>
            <person name="Copeland A."/>
            <person name="Lucas S."/>
            <person name="Lapidus A."/>
            <person name="Barry K."/>
            <person name="Detter J.C."/>
            <person name="Glavina del Rio T."/>
            <person name="Hammon N."/>
            <person name="Israni S."/>
            <person name="Dalin E."/>
            <person name="Tice H."/>
            <person name="Pitluck S."/>
            <person name="Munk A.C."/>
            <person name="Brettin T."/>
            <person name="Bruce D."/>
            <person name="Han C."/>
            <person name="Tapia R."/>
            <person name="Gilna P."/>
            <person name="Schmutz J."/>
            <person name="Larimer F."/>
            <person name="Land M."/>
            <person name="Hauser L."/>
            <person name="Kyrpides N."/>
            <person name="Mikhailova N."/>
            <person name="Fredrickson J."/>
            <person name="Richardson P."/>
        </authorList>
    </citation>
    <scope>NUCLEOTIDE SEQUENCE [LARGE SCALE GENOMIC DNA]</scope>
    <source>
        <strain evidence="6">ATCC BAA-1098 / SB2B</strain>
    </source>
</reference>
<evidence type="ECO:0000313" key="5">
    <source>
        <dbReference type="EMBL" id="ABL99874.1"/>
    </source>
</evidence>
<feature type="transmembrane region" description="Helical" evidence="3">
    <location>
        <begin position="132"/>
        <end position="154"/>
    </location>
</feature>
<dbReference type="Gene3D" id="3.30.70.270">
    <property type="match status" value="1"/>
</dbReference>
<dbReference type="SMART" id="SM00267">
    <property type="entry name" value="GGDEF"/>
    <property type="match status" value="1"/>
</dbReference>
<dbReference type="GO" id="GO:0043709">
    <property type="term" value="P:cell adhesion involved in single-species biofilm formation"/>
    <property type="evidence" value="ECO:0007669"/>
    <property type="project" value="TreeGrafter"/>
</dbReference>